<keyword evidence="3" id="KW-0964">Secreted</keyword>
<comment type="subcellular location">
    <subcellularLocation>
        <location evidence="1">Secreted</location>
    </subcellularLocation>
</comment>
<evidence type="ECO:0000256" key="1">
    <source>
        <dbReference type="ARBA" id="ARBA00004613"/>
    </source>
</evidence>
<comment type="caution">
    <text evidence="6">The sequence shown here is derived from an EMBL/GenBank/DDBJ whole genome shotgun (WGS) entry which is preliminary data.</text>
</comment>
<dbReference type="GO" id="GO:0005576">
    <property type="term" value="C:extracellular region"/>
    <property type="evidence" value="ECO:0007669"/>
    <property type="project" value="UniProtKB-SubCell"/>
</dbReference>
<dbReference type="PANTHER" id="PTHR33657">
    <property type="entry name" value="DOMAIN PROTEIN, PUTATIVE (AFU_ORTHOLOGUE AFUA_5G00600)-RELATED"/>
    <property type="match status" value="1"/>
</dbReference>
<dbReference type="AlphaFoldDB" id="A0A2P4XGG6"/>
<evidence type="ECO:0000256" key="2">
    <source>
        <dbReference type="ARBA" id="ARBA00009520"/>
    </source>
</evidence>
<gene>
    <name evidence="6" type="ORF">PHPALM_19810</name>
</gene>
<dbReference type="OrthoDB" id="89086at2759"/>
<dbReference type="PIRSF" id="PIRSF029958">
    <property type="entry name" value="Necrosis-inducing_protein"/>
    <property type="match status" value="1"/>
</dbReference>
<keyword evidence="7" id="KW-1185">Reference proteome</keyword>
<keyword evidence="5" id="KW-0732">Signal</keyword>
<proteinExistence type="inferred from homology"/>
<evidence type="ECO:0000313" key="6">
    <source>
        <dbReference type="EMBL" id="POM64631.1"/>
    </source>
</evidence>
<evidence type="ECO:0000313" key="7">
    <source>
        <dbReference type="Proteomes" id="UP000237271"/>
    </source>
</evidence>
<protein>
    <submittedName>
        <fullName evidence="6">Necrosis inducing-like protein NPP1 type</fullName>
    </submittedName>
</protein>
<keyword evidence="4" id="KW-0843">Virulence</keyword>
<feature type="signal peptide" evidence="5">
    <location>
        <begin position="1"/>
        <end position="19"/>
    </location>
</feature>
<dbReference type="Pfam" id="PF05630">
    <property type="entry name" value="NPP1"/>
    <property type="match status" value="1"/>
</dbReference>
<sequence>MNICGLFFILVVLIETAQADANSINHDLVQPFDQPKPVTDEERAAVRFKPQLHISYGCHPYPAVQADGSVSGGLKWSGPPDGECQGSELGSQVYARTAWYKDKFAIMYAWYFPKGYRLISLYLHGHRHFWRSAVVWIDDPADNSSTIQGVSVHSGTGYKKRAPPKSIYVDGSSVKLDSYKSFWGLNAALRLTEKGGDNQDLIMWDQLTDEAREALNGEAFDIKILFSTIQMPLKDEIFMKTLEKVWPF</sequence>
<evidence type="ECO:0000256" key="3">
    <source>
        <dbReference type="ARBA" id="ARBA00022525"/>
    </source>
</evidence>
<evidence type="ECO:0000256" key="4">
    <source>
        <dbReference type="ARBA" id="ARBA00023026"/>
    </source>
</evidence>
<name>A0A2P4XGG6_9STRA</name>
<dbReference type="PANTHER" id="PTHR33657:SF8">
    <property type="entry name" value="DOMAIN PROTEIN, PUTATIVE (AFU_ORTHOLOGUE AFUA_5G00600)-RELATED"/>
    <property type="match status" value="1"/>
</dbReference>
<dbReference type="InterPro" id="IPR008701">
    <property type="entry name" value="NPP1"/>
</dbReference>
<organism evidence="6 7">
    <name type="scientific">Phytophthora palmivora</name>
    <dbReference type="NCBI Taxonomy" id="4796"/>
    <lineage>
        <taxon>Eukaryota</taxon>
        <taxon>Sar</taxon>
        <taxon>Stramenopiles</taxon>
        <taxon>Oomycota</taxon>
        <taxon>Peronosporomycetes</taxon>
        <taxon>Peronosporales</taxon>
        <taxon>Peronosporaceae</taxon>
        <taxon>Phytophthora</taxon>
    </lineage>
</organism>
<comment type="similarity">
    <text evidence="2">Belongs to the Necrosis inducing protein (NPP1) family.</text>
</comment>
<reference evidence="6 7" key="1">
    <citation type="journal article" date="2017" name="Genome Biol. Evol.">
        <title>Phytophthora megakarya and P. palmivora, closely related causal agents of cacao black pod rot, underwent increases in genome sizes and gene numbers by different mechanisms.</title>
        <authorList>
            <person name="Ali S.S."/>
            <person name="Shao J."/>
            <person name="Lary D.J."/>
            <person name="Kronmiller B."/>
            <person name="Shen D."/>
            <person name="Strem M.D."/>
            <person name="Amoako-Attah I."/>
            <person name="Akrofi A.Y."/>
            <person name="Begoude B.A."/>
            <person name="Ten Hoopen G.M."/>
            <person name="Coulibaly K."/>
            <person name="Kebe B.I."/>
            <person name="Melnick R.L."/>
            <person name="Guiltinan M.J."/>
            <person name="Tyler B.M."/>
            <person name="Meinhardt L.W."/>
            <person name="Bailey B.A."/>
        </authorList>
    </citation>
    <scope>NUCLEOTIDE SEQUENCE [LARGE SCALE GENOMIC DNA]</scope>
    <source>
        <strain evidence="7">sbr112.9</strain>
    </source>
</reference>
<feature type="chain" id="PRO_5015177853" evidence="5">
    <location>
        <begin position="20"/>
        <end position="248"/>
    </location>
</feature>
<dbReference type="EMBL" id="NCKW01011068">
    <property type="protein sequence ID" value="POM64631.1"/>
    <property type="molecule type" value="Genomic_DNA"/>
</dbReference>
<dbReference type="Proteomes" id="UP000237271">
    <property type="component" value="Unassembled WGS sequence"/>
</dbReference>
<evidence type="ECO:0000256" key="5">
    <source>
        <dbReference type="SAM" id="SignalP"/>
    </source>
</evidence>
<accession>A0A2P4XGG6</accession>